<dbReference type="InterPro" id="IPR036291">
    <property type="entry name" value="NAD(P)-bd_dom_sf"/>
</dbReference>
<dbReference type="Gene3D" id="3.40.50.720">
    <property type="entry name" value="NAD(P)-binding Rossmann-like Domain"/>
    <property type="match status" value="1"/>
</dbReference>
<organism evidence="3 4">
    <name type="scientific">Flaviflexus equikiangi</name>
    <dbReference type="NCBI Taxonomy" id="2758573"/>
    <lineage>
        <taxon>Bacteria</taxon>
        <taxon>Bacillati</taxon>
        <taxon>Actinomycetota</taxon>
        <taxon>Actinomycetes</taxon>
        <taxon>Actinomycetales</taxon>
        <taxon>Actinomycetaceae</taxon>
        <taxon>Flaviflexus</taxon>
    </lineage>
</organism>
<evidence type="ECO:0000259" key="2">
    <source>
        <dbReference type="Pfam" id="PF10728"/>
    </source>
</evidence>
<dbReference type="PANTHER" id="PTHR40459:SF1">
    <property type="entry name" value="CONSERVED HYPOTHETICAL ALANINE AND LEUCINE RICH PROTEIN"/>
    <property type="match status" value="1"/>
</dbReference>
<comment type="caution">
    <text evidence="3">The sequence shown here is derived from an EMBL/GenBank/DDBJ whole genome shotgun (WGS) entry which is preliminary data.</text>
</comment>
<accession>A0ABS2TG41</accession>
<keyword evidence="4" id="KW-1185">Reference proteome</keyword>
<dbReference type="InterPro" id="IPR037108">
    <property type="entry name" value="TM1727-like_C_sf"/>
</dbReference>
<dbReference type="Proteomes" id="UP000705983">
    <property type="component" value="Unassembled WGS sequence"/>
</dbReference>
<dbReference type="EMBL" id="JAFFJS010000004">
    <property type="protein sequence ID" value="MBM9433621.1"/>
    <property type="molecule type" value="Genomic_DNA"/>
</dbReference>
<dbReference type="InterPro" id="IPR018931">
    <property type="entry name" value="DUF2520"/>
</dbReference>
<dbReference type="SUPFAM" id="SSF51735">
    <property type="entry name" value="NAD(P)-binding Rossmann-fold domains"/>
    <property type="match status" value="1"/>
</dbReference>
<protein>
    <submittedName>
        <fullName evidence="3">DUF2520 domain-containing protein</fullName>
    </submittedName>
</protein>
<sequence>MVSASRSGMKLGIGIISAGKVGAVLGAALARAGHTIVGVHAPSDESAERADVLLPGTPHRDVEDIVRTSELVILAVPDREIAGIVSGLAKLKAWQPGHVLVHTAGSMGSEVLAPAAAQGALGLAIHPAMTFTGTSLDLDRLVDCPFAVSGPATILPIAHALVTEIDGIPVEVPSEKRGLYHAALAHGGNHLVTVVAQAMRLLDDAGIPDPGAFLAPLAGASLDGALRSGESLLTGPIVRGDAGTVENHVRELADHPDILATYRAIAKATADRAVTRRIITPSTAKDMERALQCDDGRMMADGGEVTGE</sequence>
<dbReference type="InterPro" id="IPR019665">
    <property type="entry name" value="OxRdtase/DH_put_Rossmann_dom"/>
</dbReference>
<dbReference type="Pfam" id="PF10728">
    <property type="entry name" value="DUF2520"/>
    <property type="match status" value="1"/>
</dbReference>
<dbReference type="Pfam" id="PF10727">
    <property type="entry name" value="Rossmann-like"/>
    <property type="match status" value="1"/>
</dbReference>
<feature type="domain" description="Putative oxidoreductase/dehydrogenase Rossmann-like" evidence="1">
    <location>
        <begin position="9"/>
        <end position="127"/>
    </location>
</feature>
<dbReference type="Gene3D" id="1.10.1040.20">
    <property type="entry name" value="ProC-like, C-terminal domain"/>
    <property type="match status" value="1"/>
</dbReference>
<feature type="domain" description="DUF2520" evidence="2">
    <location>
        <begin position="144"/>
        <end position="269"/>
    </location>
</feature>
<dbReference type="SUPFAM" id="SSF48179">
    <property type="entry name" value="6-phosphogluconate dehydrogenase C-terminal domain-like"/>
    <property type="match status" value="1"/>
</dbReference>
<name>A0ABS2TG41_9ACTO</name>
<evidence type="ECO:0000313" key="3">
    <source>
        <dbReference type="EMBL" id="MBM9433621.1"/>
    </source>
</evidence>
<proteinExistence type="predicted"/>
<gene>
    <name evidence="3" type="ORF">JVW63_07915</name>
</gene>
<dbReference type="PANTHER" id="PTHR40459">
    <property type="entry name" value="CONSERVED HYPOTHETICAL ALANINE AND LEUCINE RICH PROTEIN"/>
    <property type="match status" value="1"/>
</dbReference>
<evidence type="ECO:0000259" key="1">
    <source>
        <dbReference type="Pfam" id="PF10727"/>
    </source>
</evidence>
<reference evidence="4" key="1">
    <citation type="submission" date="2021-02" db="EMBL/GenBank/DDBJ databases">
        <title>Leucobacter sp. CX169.</title>
        <authorList>
            <person name="Cheng Y."/>
        </authorList>
    </citation>
    <scope>NUCLEOTIDE SEQUENCE [LARGE SCALE GENOMIC DNA]</scope>
    <source>
        <strain evidence="4">JY899</strain>
    </source>
</reference>
<evidence type="ECO:0000313" key="4">
    <source>
        <dbReference type="Proteomes" id="UP000705983"/>
    </source>
</evidence>
<dbReference type="InterPro" id="IPR008927">
    <property type="entry name" value="6-PGluconate_DH-like_C_sf"/>
</dbReference>